<dbReference type="UniPathway" id="UPA00060"/>
<evidence type="ECO:0000256" key="9">
    <source>
        <dbReference type="ARBA" id="ARBA00022977"/>
    </source>
</evidence>
<reference evidence="15 16" key="1">
    <citation type="submission" date="2017-04" db="EMBL/GenBank/DDBJ databases">
        <authorList>
            <person name="Afonso C.L."/>
            <person name="Miller P.J."/>
            <person name="Scott M.A."/>
            <person name="Spackman E."/>
            <person name="Goraichik I."/>
            <person name="Dimitrov K.M."/>
            <person name="Suarez D.L."/>
            <person name="Swayne D.E."/>
        </authorList>
    </citation>
    <scope>NUCLEOTIDE SEQUENCE [LARGE SCALE GENOMIC DNA]</scope>
    <source>
        <strain evidence="15 16">11</strain>
    </source>
</reference>
<evidence type="ECO:0000256" key="10">
    <source>
        <dbReference type="ARBA" id="ARBA00023002"/>
    </source>
</evidence>
<dbReference type="GO" id="GO:0009228">
    <property type="term" value="P:thiamine biosynthetic process"/>
    <property type="evidence" value="ECO:0007669"/>
    <property type="project" value="UniProtKB-KW"/>
</dbReference>
<dbReference type="AlphaFoldDB" id="A0A1X7J9J7"/>
<protein>
    <recommendedName>
        <fullName evidence="6">Aerobic glycerol-3-phosphate dehydrogenase</fullName>
        <ecNumber evidence="5">1.1.5.3</ecNumber>
        <ecNumber evidence="13">1.4.3.19</ecNumber>
    </recommendedName>
</protein>
<keyword evidence="16" id="KW-1185">Reference proteome</keyword>
<keyword evidence="7" id="KW-0285">Flavoprotein</keyword>
<dbReference type="EC" id="1.4.3.19" evidence="13"/>
<name>A0A1X7J9J7_9BACL</name>
<evidence type="ECO:0000313" key="15">
    <source>
        <dbReference type="EMBL" id="SMG24489.1"/>
    </source>
</evidence>
<dbReference type="Gene3D" id="3.50.50.60">
    <property type="entry name" value="FAD/NAD(P)-binding domain"/>
    <property type="match status" value="1"/>
</dbReference>
<dbReference type="STRING" id="1852522.SAMN06295960_1383"/>
<comment type="cofactor">
    <cofactor evidence="1">
        <name>FAD</name>
        <dbReference type="ChEBI" id="CHEBI:57692"/>
    </cofactor>
</comment>
<dbReference type="InterPro" id="IPR000447">
    <property type="entry name" value="G3P_DH_FAD-dep"/>
</dbReference>
<dbReference type="SUPFAM" id="SSF51905">
    <property type="entry name" value="FAD/NAD(P)-binding domain"/>
    <property type="match status" value="1"/>
</dbReference>
<dbReference type="PRINTS" id="PR01001">
    <property type="entry name" value="FADG3PDH"/>
</dbReference>
<evidence type="ECO:0000256" key="2">
    <source>
        <dbReference type="ARBA" id="ARBA00004948"/>
    </source>
</evidence>
<dbReference type="GO" id="GO:0050660">
    <property type="term" value="F:flavin adenine dinucleotide binding"/>
    <property type="evidence" value="ECO:0007669"/>
    <property type="project" value="InterPro"/>
</dbReference>
<gene>
    <name evidence="15" type="ORF">SAMN06295960_1383</name>
</gene>
<dbReference type="GO" id="GO:0006072">
    <property type="term" value="P:glycerol-3-phosphate metabolic process"/>
    <property type="evidence" value="ECO:0007669"/>
    <property type="project" value="InterPro"/>
</dbReference>
<organism evidence="15 16">
    <name type="scientific">Paenibacillus aquistagni</name>
    <dbReference type="NCBI Taxonomy" id="1852522"/>
    <lineage>
        <taxon>Bacteria</taxon>
        <taxon>Bacillati</taxon>
        <taxon>Bacillota</taxon>
        <taxon>Bacilli</taxon>
        <taxon>Bacillales</taxon>
        <taxon>Paenibacillaceae</taxon>
        <taxon>Paenibacillus</taxon>
    </lineage>
</organism>
<feature type="domain" description="FAD dependent oxidoreductase" evidence="14">
    <location>
        <begin position="16"/>
        <end position="361"/>
    </location>
</feature>
<keyword evidence="9" id="KW-0784">Thiamine biosynthesis</keyword>
<dbReference type="GO" id="GO:0009229">
    <property type="term" value="P:thiamine diphosphate biosynthetic process"/>
    <property type="evidence" value="ECO:0007669"/>
    <property type="project" value="UniProtKB-UniPathway"/>
</dbReference>
<dbReference type="PANTHER" id="PTHR13847">
    <property type="entry name" value="SARCOSINE DEHYDROGENASE-RELATED"/>
    <property type="match status" value="1"/>
</dbReference>
<evidence type="ECO:0000256" key="7">
    <source>
        <dbReference type="ARBA" id="ARBA00022630"/>
    </source>
</evidence>
<dbReference type="OrthoDB" id="9794226at2"/>
<accession>A0A1X7J9J7</accession>
<sequence>MENGYGMMSNQTMTADLIVVGGGIVGLSAAFEAARQGMKVVLLERQQFAGGTTCAAAGMLAPSAEAFIHPSLSLLAWDSLELYQPWVEELWELTGIDPELRLRGVFVPEIEASSANSSRISRREPDLTPINLHKRWLDRSRLANLHIQVGKEVTGGAFYENEGHISPIKLSEALLEGARRLGASCYEHEEVREFIVRDKRISGVKTASKTFLAEHVLLCSGLENEHLARSIGLRMPHYAVKGELLVLRLQTALESVVYGEGVYIVPKSQQRVYIGATSFNHQYDHHVSAGSIVQLLEQACRYLPELRTAAWEQAWAGLRPCTPDQRPYLGPVHELPGLWVASGHYRNGILLAPATASSMIDWIRTGSMPWSYLKDFGLERVNQYAIEMTQ</sequence>
<evidence type="ECO:0000256" key="1">
    <source>
        <dbReference type="ARBA" id="ARBA00001974"/>
    </source>
</evidence>
<evidence type="ECO:0000256" key="8">
    <source>
        <dbReference type="ARBA" id="ARBA00022827"/>
    </source>
</evidence>
<dbReference type="RefSeq" id="WP_085493527.1">
    <property type="nucleotide sequence ID" value="NZ_FXAZ01000001.1"/>
</dbReference>
<evidence type="ECO:0000256" key="3">
    <source>
        <dbReference type="ARBA" id="ARBA00004977"/>
    </source>
</evidence>
<dbReference type="NCBIfam" id="TIGR02352">
    <property type="entry name" value="thiamin_ThiO"/>
    <property type="match status" value="1"/>
</dbReference>
<comment type="catalytic activity">
    <reaction evidence="12">
        <text>glycine + O2 + H2O = glyoxylate + H2O2 + NH4(+)</text>
        <dbReference type="Rhea" id="RHEA:11532"/>
        <dbReference type="ChEBI" id="CHEBI:15377"/>
        <dbReference type="ChEBI" id="CHEBI:15379"/>
        <dbReference type="ChEBI" id="CHEBI:16240"/>
        <dbReference type="ChEBI" id="CHEBI:28938"/>
        <dbReference type="ChEBI" id="CHEBI:36655"/>
        <dbReference type="ChEBI" id="CHEBI:57305"/>
        <dbReference type="EC" id="1.4.3.19"/>
    </reaction>
</comment>
<keyword evidence="10" id="KW-0560">Oxidoreductase</keyword>
<evidence type="ECO:0000259" key="14">
    <source>
        <dbReference type="Pfam" id="PF01266"/>
    </source>
</evidence>
<dbReference type="GO" id="GO:0043799">
    <property type="term" value="F:glycine oxidase activity"/>
    <property type="evidence" value="ECO:0007669"/>
    <property type="project" value="UniProtKB-EC"/>
</dbReference>
<evidence type="ECO:0000256" key="13">
    <source>
        <dbReference type="ARBA" id="ARBA00050018"/>
    </source>
</evidence>
<comment type="catalytic activity">
    <reaction evidence="11">
        <text>a quinone + sn-glycerol 3-phosphate = dihydroxyacetone phosphate + a quinol</text>
        <dbReference type="Rhea" id="RHEA:18977"/>
        <dbReference type="ChEBI" id="CHEBI:24646"/>
        <dbReference type="ChEBI" id="CHEBI:57597"/>
        <dbReference type="ChEBI" id="CHEBI:57642"/>
        <dbReference type="ChEBI" id="CHEBI:132124"/>
        <dbReference type="EC" id="1.1.5.3"/>
    </reaction>
</comment>
<evidence type="ECO:0000256" key="11">
    <source>
        <dbReference type="ARBA" id="ARBA00049055"/>
    </source>
</evidence>
<dbReference type="GO" id="GO:0004368">
    <property type="term" value="F:glycerol-3-phosphate dehydrogenase (quinone) activity"/>
    <property type="evidence" value="ECO:0007669"/>
    <property type="project" value="UniProtKB-EC"/>
</dbReference>
<comment type="similarity">
    <text evidence="4">Belongs to the FAD-dependent glycerol-3-phosphate dehydrogenase family.</text>
</comment>
<keyword evidence="8" id="KW-0274">FAD</keyword>
<evidence type="ECO:0000313" key="16">
    <source>
        <dbReference type="Proteomes" id="UP000193834"/>
    </source>
</evidence>
<dbReference type="UniPathway" id="UPA00618">
    <property type="reaction ID" value="UER00674"/>
</dbReference>
<comment type="pathway">
    <text evidence="3">Polyol metabolism; glycerol degradation via glycerol kinase pathway; glycerone phosphate from sn-glycerol 3-phosphate (aerobic route): step 1/1.</text>
</comment>
<evidence type="ECO:0000256" key="12">
    <source>
        <dbReference type="ARBA" id="ARBA00049872"/>
    </source>
</evidence>
<dbReference type="Gene3D" id="3.30.9.10">
    <property type="entry name" value="D-Amino Acid Oxidase, subunit A, domain 2"/>
    <property type="match status" value="1"/>
</dbReference>
<dbReference type="Proteomes" id="UP000193834">
    <property type="component" value="Unassembled WGS sequence"/>
</dbReference>
<evidence type="ECO:0000256" key="6">
    <source>
        <dbReference type="ARBA" id="ARBA00017956"/>
    </source>
</evidence>
<dbReference type="EC" id="1.1.5.3" evidence="5"/>
<evidence type="ECO:0000256" key="4">
    <source>
        <dbReference type="ARBA" id="ARBA00007330"/>
    </source>
</evidence>
<dbReference type="SUPFAM" id="SSF54373">
    <property type="entry name" value="FAD-linked reductases, C-terminal domain"/>
    <property type="match status" value="1"/>
</dbReference>
<dbReference type="GO" id="GO:0005737">
    <property type="term" value="C:cytoplasm"/>
    <property type="evidence" value="ECO:0007669"/>
    <property type="project" value="TreeGrafter"/>
</dbReference>
<dbReference type="EMBL" id="FXAZ01000001">
    <property type="protein sequence ID" value="SMG24489.1"/>
    <property type="molecule type" value="Genomic_DNA"/>
</dbReference>
<dbReference type="Pfam" id="PF01266">
    <property type="entry name" value="DAO"/>
    <property type="match status" value="1"/>
</dbReference>
<dbReference type="InterPro" id="IPR006076">
    <property type="entry name" value="FAD-dep_OxRdtase"/>
</dbReference>
<dbReference type="GO" id="GO:0019563">
    <property type="term" value="P:glycerol catabolic process"/>
    <property type="evidence" value="ECO:0007669"/>
    <property type="project" value="UniProtKB-UniPathway"/>
</dbReference>
<evidence type="ECO:0000256" key="5">
    <source>
        <dbReference type="ARBA" id="ARBA00013029"/>
    </source>
</evidence>
<dbReference type="InterPro" id="IPR012727">
    <property type="entry name" value="Gly_oxidase_ThiO"/>
</dbReference>
<comment type="pathway">
    <text evidence="2">Cofactor biosynthesis; thiamine diphosphate biosynthesis.</text>
</comment>
<dbReference type="PANTHER" id="PTHR13847:SF289">
    <property type="entry name" value="GLYCINE OXIDASE"/>
    <property type="match status" value="1"/>
</dbReference>
<proteinExistence type="inferred from homology"/>
<dbReference type="InterPro" id="IPR036188">
    <property type="entry name" value="FAD/NAD-bd_sf"/>
</dbReference>